<protein>
    <submittedName>
        <fullName evidence="2">Uncharacterized protein</fullName>
    </submittedName>
</protein>
<feature type="region of interest" description="Disordered" evidence="1">
    <location>
        <begin position="187"/>
        <end position="210"/>
    </location>
</feature>
<gene>
    <name evidence="2" type="ORF">CSAL01_07732</name>
</gene>
<evidence type="ECO:0000256" key="1">
    <source>
        <dbReference type="SAM" id="MobiDB-lite"/>
    </source>
</evidence>
<organism evidence="2 3">
    <name type="scientific">Colletotrichum salicis</name>
    <dbReference type="NCBI Taxonomy" id="1209931"/>
    <lineage>
        <taxon>Eukaryota</taxon>
        <taxon>Fungi</taxon>
        <taxon>Dikarya</taxon>
        <taxon>Ascomycota</taxon>
        <taxon>Pezizomycotina</taxon>
        <taxon>Sordariomycetes</taxon>
        <taxon>Hypocreomycetidae</taxon>
        <taxon>Glomerellales</taxon>
        <taxon>Glomerellaceae</taxon>
        <taxon>Colletotrichum</taxon>
        <taxon>Colletotrichum acutatum species complex</taxon>
    </lineage>
</organism>
<dbReference type="OrthoDB" id="10430656at2759"/>
<dbReference type="STRING" id="1209931.A0A135VA92"/>
<dbReference type="EMBL" id="JFFI01000101">
    <property type="protein sequence ID" value="KXH69387.1"/>
    <property type="molecule type" value="Genomic_DNA"/>
</dbReference>
<evidence type="ECO:0000313" key="2">
    <source>
        <dbReference type="EMBL" id="KXH69387.1"/>
    </source>
</evidence>
<dbReference type="AlphaFoldDB" id="A0A135VA92"/>
<feature type="compositionally biased region" description="Basic and acidic residues" evidence="1">
    <location>
        <begin position="187"/>
        <end position="197"/>
    </location>
</feature>
<comment type="caution">
    <text evidence="2">The sequence shown here is derived from an EMBL/GenBank/DDBJ whole genome shotgun (WGS) entry which is preliminary data.</text>
</comment>
<name>A0A135VA92_9PEZI</name>
<evidence type="ECO:0000313" key="3">
    <source>
        <dbReference type="Proteomes" id="UP000070121"/>
    </source>
</evidence>
<proteinExistence type="predicted"/>
<sequence length="210" mass="22873">MRPASGDHDDDGSSSSNAEASTADAADVLVLSGSTFNHVSNPRHRYGESSSPRRSPRTGIAKKQNPTAVVSTLRRQSLMSQAVASRPGWLGPASGGYGHTLAAPTKQPRSSFSLAIRPLRRQIPHRTPALAHVRTRWRKFENVPAPNFRPDELLILVVKTVRVEVDGQIYAISTANGDPVDAYFREQEKPPKFEFDVGHPGNNAPPPQPQ</sequence>
<accession>A0A135VA92</accession>
<keyword evidence="3" id="KW-1185">Reference proteome</keyword>
<reference evidence="2 3" key="1">
    <citation type="submission" date="2014-02" db="EMBL/GenBank/DDBJ databases">
        <title>The genome sequence of Colletotrichum salicis CBS 607.94.</title>
        <authorList>
            <person name="Baroncelli R."/>
            <person name="Thon M.R."/>
        </authorList>
    </citation>
    <scope>NUCLEOTIDE SEQUENCE [LARGE SCALE GENOMIC DNA]</scope>
    <source>
        <strain evidence="2 3">CBS 607.94</strain>
    </source>
</reference>
<dbReference type="Proteomes" id="UP000070121">
    <property type="component" value="Unassembled WGS sequence"/>
</dbReference>
<feature type="region of interest" description="Disordered" evidence="1">
    <location>
        <begin position="1"/>
        <end position="69"/>
    </location>
</feature>